<dbReference type="PANTHER" id="PTHR47191">
    <property type="entry name" value="OS05G0170800 PROTEIN"/>
    <property type="match status" value="1"/>
</dbReference>
<dbReference type="InterPro" id="IPR050718">
    <property type="entry name" value="ApaG-like"/>
</dbReference>
<sequence length="142" mass="15859">MAPSRPQTANNLYQRETSGIRVSVRVIFLEDQSRPDERHFVWAYQIKIENIGIVTMKLLRRTWMITDGNGHIQQVHGPGVVGEQPVLDPGDSFEYTSGTPLETPSGFMTGLFHMIAVDSGEPFDVAIPAFSLDSPHGDQRLH</sequence>
<dbReference type="PROSITE" id="PS51087">
    <property type="entry name" value="APAG"/>
    <property type="match status" value="1"/>
</dbReference>
<dbReference type="Proteomes" id="UP000186308">
    <property type="component" value="Unassembled WGS sequence"/>
</dbReference>
<reference evidence="4 5" key="1">
    <citation type="submission" date="2017-01" db="EMBL/GenBank/DDBJ databases">
        <authorList>
            <person name="Varghese N."/>
            <person name="Submissions S."/>
        </authorList>
    </citation>
    <scope>NUCLEOTIDE SEQUENCE [LARGE SCALE GENOMIC DNA]</scope>
    <source>
        <strain evidence="4 5">ATCC 35905</strain>
    </source>
</reference>
<dbReference type="InterPro" id="IPR023065">
    <property type="entry name" value="Uncharacterised_ApaG"/>
</dbReference>
<dbReference type="OrthoDB" id="9795226at2"/>
<accession>A0A8G2FCW2</accession>
<evidence type="ECO:0000256" key="1">
    <source>
        <dbReference type="ARBA" id="ARBA00017693"/>
    </source>
</evidence>
<dbReference type="InterPro" id="IPR036767">
    <property type="entry name" value="ApaG_sf"/>
</dbReference>
<dbReference type="Pfam" id="PF04379">
    <property type="entry name" value="DUF525"/>
    <property type="match status" value="1"/>
</dbReference>
<evidence type="ECO:0000313" key="4">
    <source>
        <dbReference type="EMBL" id="SIQ16552.1"/>
    </source>
</evidence>
<evidence type="ECO:0000313" key="5">
    <source>
        <dbReference type="Proteomes" id="UP000186308"/>
    </source>
</evidence>
<dbReference type="RefSeq" id="WP_029311419.1">
    <property type="nucleotide sequence ID" value="NZ_FTNE01000002.1"/>
</dbReference>
<keyword evidence="5" id="KW-1185">Reference proteome</keyword>
<dbReference type="SUPFAM" id="SSF110069">
    <property type="entry name" value="ApaG-like"/>
    <property type="match status" value="1"/>
</dbReference>
<protein>
    <recommendedName>
        <fullName evidence="1 2">Protein ApaG</fullName>
    </recommendedName>
</protein>
<dbReference type="Gene3D" id="2.60.40.1470">
    <property type="entry name" value="ApaG domain"/>
    <property type="match status" value="1"/>
</dbReference>
<dbReference type="EMBL" id="FTNE01000002">
    <property type="protein sequence ID" value="SIQ16552.1"/>
    <property type="molecule type" value="Genomic_DNA"/>
</dbReference>
<dbReference type="PANTHER" id="PTHR47191:SF2">
    <property type="entry name" value="OS05G0170800 PROTEIN"/>
    <property type="match status" value="1"/>
</dbReference>
<dbReference type="HAMAP" id="MF_00791">
    <property type="entry name" value="ApaG"/>
    <property type="match status" value="1"/>
</dbReference>
<feature type="domain" description="ApaG" evidence="3">
    <location>
        <begin position="14"/>
        <end position="139"/>
    </location>
</feature>
<dbReference type="InterPro" id="IPR007474">
    <property type="entry name" value="ApaG_domain"/>
</dbReference>
<dbReference type="NCBIfam" id="NF003967">
    <property type="entry name" value="PRK05461.1"/>
    <property type="match status" value="1"/>
</dbReference>
<organism evidence="4 5">
    <name type="scientific">Acidiphilium rubrum</name>
    <dbReference type="NCBI Taxonomy" id="526"/>
    <lineage>
        <taxon>Bacteria</taxon>
        <taxon>Pseudomonadati</taxon>
        <taxon>Pseudomonadota</taxon>
        <taxon>Alphaproteobacteria</taxon>
        <taxon>Acetobacterales</taxon>
        <taxon>Acidocellaceae</taxon>
        <taxon>Acidiphilium</taxon>
    </lineage>
</organism>
<gene>
    <name evidence="2" type="primary">apaG</name>
    <name evidence="4" type="ORF">SAMN05421828_10274</name>
</gene>
<dbReference type="AlphaFoldDB" id="A0A8G2FCW2"/>
<proteinExistence type="inferred from homology"/>
<evidence type="ECO:0000256" key="2">
    <source>
        <dbReference type="HAMAP-Rule" id="MF_00791"/>
    </source>
</evidence>
<evidence type="ECO:0000259" key="3">
    <source>
        <dbReference type="PROSITE" id="PS51087"/>
    </source>
</evidence>
<name>A0A8G2FCW2_ACIRU</name>
<comment type="caution">
    <text evidence="4">The sequence shown here is derived from an EMBL/GenBank/DDBJ whole genome shotgun (WGS) entry which is preliminary data.</text>
</comment>